<sequence>MTTLSTSNFVPPLPISKTCIYKVIGKTSIPIDIYLPSCLPKNGDTHPIMLYIHGGGWLGSNRLDYCRPLFYEFLELGFVVTSMDYRLLPETSLQGQLSDIRDVEYWLKDCLGAEIGSSRIDVDIERIVVAGASAGAHLALLTPKLWVNKPAAILSLYGPTNLHHLPYQQRGRFSNPCTAICTSEMLTGATDYANPPTNTAIGRVGHPRGIMARQIFEQEIIAEFLIKGLLRQLDGSLKLPEQGSVAKEEIDAISPIHILETTSFPPVYQIMGDCDDVFDTLHVNDFHAALIARSVPAVEILVPNVLHAFDIPAEIGSEIHMSFVEPAVKWIAAWVGVGNELEGTGGELREEVFATSQLATRPCLTEAS</sequence>
<dbReference type="InParanoid" id="A0A1E1L4Q5"/>
<dbReference type="GO" id="GO:0016787">
    <property type="term" value="F:hydrolase activity"/>
    <property type="evidence" value="ECO:0007669"/>
    <property type="project" value="UniProtKB-KW"/>
</dbReference>
<dbReference type="InterPro" id="IPR049492">
    <property type="entry name" value="BD-FAE-like_dom"/>
</dbReference>
<organism evidence="3 4">
    <name type="scientific">Rhynchosporium graminicola</name>
    <dbReference type="NCBI Taxonomy" id="2792576"/>
    <lineage>
        <taxon>Eukaryota</taxon>
        <taxon>Fungi</taxon>
        <taxon>Dikarya</taxon>
        <taxon>Ascomycota</taxon>
        <taxon>Pezizomycotina</taxon>
        <taxon>Leotiomycetes</taxon>
        <taxon>Helotiales</taxon>
        <taxon>Ploettnerulaceae</taxon>
        <taxon>Rhynchosporium</taxon>
    </lineage>
</organism>
<keyword evidence="1" id="KW-0378">Hydrolase</keyword>
<feature type="domain" description="BD-FAE-like" evidence="2">
    <location>
        <begin position="31"/>
        <end position="143"/>
    </location>
</feature>
<protein>
    <recommendedName>
        <fullName evidence="2">BD-FAE-like domain-containing protein</fullName>
    </recommendedName>
</protein>
<evidence type="ECO:0000259" key="2">
    <source>
        <dbReference type="Pfam" id="PF20434"/>
    </source>
</evidence>
<accession>A0A1E1L4Q5</accession>
<dbReference type="AlphaFoldDB" id="A0A1E1L4Q5"/>
<dbReference type="EMBL" id="FJUW01000035">
    <property type="protein sequence ID" value="CZT05556.1"/>
    <property type="molecule type" value="Genomic_DNA"/>
</dbReference>
<dbReference type="STRING" id="914237.A0A1E1L4Q5"/>
<comment type="caution">
    <text evidence="3">The sequence shown here is derived from an EMBL/GenBank/DDBJ whole genome shotgun (WGS) entry which is preliminary data.</text>
</comment>
<evidence type="ECO:0000313" key="3">
    <source>
        <dbReference type="EMBL" id="CZT05556.1"/>
    </source>
</evidence>
<dbReference type="Gene3D" id="3.40.50.1820">
    <property type="entry name" value="alpha/beta hydrolase"/>
    <property type="match status" value="1"/>
</dbReference>
<dbReference type="PANTHER" id="PTHR48081">
    <property type="entry name" value="AB HYDROLASE SUPERFAMILY PROTEIN C4A8.06C"/>
    <property type="match status" value="1"/>
</dbReference>
<gene>
    <name evidence="3" type="ORF">RCO7_08436</name>
</gene>
<dbReference type="InterPro" id="IPR029058">
    <property type="entry name" value="AB_hydrolase_fold"/>
</dbReference>
<dbReference type="SUPFAM" id="SSF53474">
    <property type="entry name" value="alpha/beta-Hydrolases"/>
    <property type="match status" value="1"/>
</dbReference>
<dbReference type="Pfam" id="PF20434">
    <property type="entry name" value="BD-FAE"/>
    <property type="match status" value="1"/>
</dbReference>
<evidence type="ECO:0000256" key="1">
    <source>
        <dbReference type="ARBA" id="ARBA00022801"/>
    </source>
</evidence>
<dbReference type="Proteomes" id="UP000178129">
    <property type="component" value="Unassembled WGS sequence"/>
</dbReference>
<keyword evidence="4" id="KW-1185">Reference proteome</keyword>
<evidence type="ECO:0000313" key="4">
    <source>
        <dbReference type="Proteomes" id="UP000178129"/>
    </source>
</evidence>
<name>A0A1E1L4Q5_9HELO</name>
<reference evidence="4" key="1">
    <citation type="submission" date="2016-03" db="EMBL/GenBank/DDBJ databases">
        <authorList>
            <person name="Ploux O."/>
        </authorList>
    </citation>
    <scope>NUCLEOTIDE SEQUENCE [LARGE SCALE GENOMIC DNA]</scope>
    <source>
        <strain evidence="4">UK7</strain>
    </source>
</reference>
<dbReference type="InterPro" id="IPR050300">
    <property type="entry name" value="GDXG_lipolytic_enzyme"/>
</dbReference>
<proteinExistence type="predicted"/>